<dbReference type="Gene3D" id="3.40.80.10">
    <property type="entry name" value="Peptidoglycan recognition protein-like"/>
    <property type="match status" value="1"/>
</dbReference>
<evidence type="ECO:0000256" key="12">
    <source>
        <dbReference type="ARBA" id="ARBA00042615"/>
    </source>
</evidence>
<keyword evidence="9" id="KW-0862">Zinc</keyword>
<evidence type="ECO:0000259" key="14">
    <source>
        <dbReference type="SMART" id="SM00644"/>
    </source>
</evidence>
<keyword evidence="7" id="KW-0479">Metal-binding</keyword>
<dbReference type="Proteomes" id="UP000244173">
    <property type="component" value="Chromosome"/>
</dbReference>
<evidence type="ECO:0000256" key="11">
    <source>
        <dbReference type="ARBA" id="ARBA00039257"/>
    </source>
</evidence>
<reference evidence="15 16" key="1">
    <citation type="submission" date="2018-04" db="EMBL/GenBank/DDBJ databases">
        <title>Denitrifier Microvirgula.</title>
        <authorList>
            <person name="Anderson E."/>
            <person name="Jang J."/>
            <person name="Ishii S."/>
        </authorList>
    </citation>
    <scope>NUCLEOTIDE SEQUENCE [LARGE SCALE GENOMIC DNA]</scope>
    <source>
        <strain evidence="15 16">BE2.4</strain>
    </source>
</reference>
<dbReference type="NCBIfam" id="NF008758">
    <property type="entry name" value="PRK11789.1"/>
    <property type="match status" value="1"/>
</dbReference>
<keyword evidence="10" id="KW-0961">Cell wall biogenesis/degradation</keyword>
<evidence type="ECO:0000256" key="8">
    <source>
        <dbReference type="ARBA" id="ARBA00022801"/>
    </source>
</evidence>
<dbReference type="PANTHER" id="PTHR30417">
    <property type="entry name" value="N-ACETYLMURAMOYL-L-ALANINE AMIDASE AMID"/>
    <property type="match status" value="1"/>
</dbReference>
<dbReference type="SUPFAM" id="SSF55846">
    <property type="entry name" value="N-acetylmuramoyl-L-alanine amidase-like"/>
    <property type="match status" value="1"/>
</dbReference>
<protein>
    <recommendedName>
        <fullName evidence="11">1,6-anhydro-N-acetylmuramyl-L-alanine amidase AmpD</fullName>
        <ecNumber evidence="5">3.5.1.28</ecNumber>
    </recommendedName>
    <alternativeName>
        <fullName evidence="12">N-acetylmuramoyl-L-alanine amidase</fullName>
    </alternativeName>
</protein>
<dbReference type="OrthoDB" id="9794842at2"/>
<feature type="domain" description="N-acetylmuramoyl-L-alanine amidase" evidence="14">
    <location>
        <begin position="17"/>
        <end position="164"/>
    </location>
</feature>
<keyword evidence="16" id="KW-1185">Reference proteome</keyword>
<name>A0A2S0P937_9NEIS</name>
<dbReference type="InterPro" id="IPR002502">
    <property type="entry name" value="Amidase_domain"/>
</dbReference>
<dbReference type="PANTHER" id="PTHR30417:SF4">
    <property type="entry name" value="1,6-ANHYDRO-N-ACETYLMURAMYL-L-ALANINE AMIDASE AMPD"/>
    <property type="match status" value="1"/>
</dbReference>
<evidence type="ECO:0000313" key="15">
    <source>
        <dbReference type="EMBL" id="AVY93910.1"/>
    </source>
</evidence>
<dbReference type="GO" id="GO:0005737">
    <property type="term" value="C:cytoplasm"/>
    <property type="evidence" value="ECO:0007669"/>
    <property type="project" value="UniProtKB-SubCell"/>
</dbReference>
<evidence type="ECO:0000256" key="1">
    <source>
        <dbReference type="ARBA" id="ARBA00001561"/>
    </source>
</evidence>
<dbReference type="STRING" id="1122240.GCA_000620105_02436"/>
<feature type="compositionally biased region" description="Basic and acidic residues" evidence="13">
    <location>
        <begin position="149"/>
        <end position="173"/>
    </location>
</feature>
<evidence type="ECO:0000256" key="3">
    <source>
        <dbReference type="ARBA" id="ARBA00004496"/>
    </source>
</evidence>
<evidence type="ECO:0000256" key="13">
    <source>
        <dbReference type="SAM" id="MobiDB-lite"/>
    </source>
</evidence>
<evidence type="ECO:0000256" key="7">
    <source>
        <dbReference type="ARBA" id="ARBA00022723"/>
    </source>
</evidence>
<comment type="subcellular location">
    <subcellularLocation>
        <location evidence="3">Cytoplasm</location>
    </subcellularLocation>
</comment>
<dbReference type="InterPro" id="IPR036505">
    <property type="entry name" value="Amidase/PGRP_sf"/>
</dbReference>
<sequence length="185" mass="20825">MIIDAQGICSPARQCRSPNHDARSMDIELVVIHHISLPPDCYDGDAVLRLFTNTLEADADPYYAEVARLRVSSHFFIRRDGTLWQCVPTVARAWHAGVSNWRGRERCNDFSLGIELEGNLTDPFTDAQYLTLIPLLKALKARHPGVRELAGHEHVAPGRKRDPGPTFDWERTTRGSGLPLWRSEG</sequence>
<dbReference type="GO" id="GO:0009254">
    <property type="term" value="P:peptidoglycan turnover"/>
    <property type="evidence" value="ECO:0007669"/>
    <property type="project" value="TreeGrafter"/>
</dbReference>
<gene>
    <name evidence="15" type="ORF">DAI18_07525</name>
</gene>
<dbReference type="AlphaFoldDB" id="A0A2S0P937"/>
<dbReference type="EMBL" id="CP028519">
    <property type="protein sequence ID" value="AVY93910.1"/>
    <property type="molecule type" value="Genomic_DNA"/>
</dbReference>
<evidence type="ECO:0000256" key="4">
    <source>
        <dbReference type="ARBA" id="ARBA00007553"/>
    </source>
</evidence>
<feature type="region of interest" description="Disordered" evidence="13">
    <location>
        <begin position="149"/>
        <end position="185"/>
    </location>
</feature>
<evidence type="ECO:0000256" key="10">
    <source>
        <dbReference type="ARBA" id="ARBA00023316"/>
    </source>
</evidence>
<comment type="catalytic activity">
    <reaction evidence="1">
        <text>Hydrolyzes the link between N-acetylmuramoyl residues and L-amino acid residues in certain cell-wall glycopeptides.</text>
        <dbReference type="EC" id="3.5.1.28"/>
    </reaction>
</comment>
<evidence type="ECO:0000256" key="5">
    <source>
        <dbReference type="ARBA" id="ARBA00011901"/>
    </source>
</evidence>
<accession>A0A2S0P937</accession>
<organism evidence="15 16">
    <name type="scientific">Microvirgula aerodenitrificans</name>
    <dbReference type="NCBI Taxonomy" id="57480"/>
    <lineage>
        <taxon>Bacteria</taxon>
        <taxon>Pseudomonadati</taxon>
        <taxon>Pseudomonadota</taxon>
        <taxon>Betaproteobacteria</taxon>
        <taxon>Neisseriales</taxon>
        <taxon>Aquaspirillaceae</taxon>
        <taxon>Microvirgula</taxon>
    </lineage>
</organism>
<dbReference type="GO" id="GO:0071555">
    <property type="term" value="P:cell wall organization"/>
    <property type="evidence" value="ECO:0007669"/>
    <property type="project" value="UniProtKB-KW"/>
</dbReference>
<comment type="cofactor">
    <cofactor evidence="2">
        <name>Zn(2+)</name>
        <dbReference type="ChEBI" id="CHEBI:29105"/>
    </cofactor>
</comment>
<dbReference type="Pfam" id="PF01510">
    <property type="entry name" value="Amidase_2"/>
    <property type="match status" value="1"/>
</dbReference>
<dbReference type="CDD" id="cd06583">
    <property type="entry name" value="PGRP"/>
    <property type="match status" value="1"/>
</dbReference>
<dbReference type="SMART" id="SM00644">
    <property type="entry name" value="Ami_2"/>
    <property type="match status" value="1"/>
</dbReference>
<dbReference type="InterPro" id="IPR051206">
    <property type="entry name" value="NAMLAA_amidase_2"/>
</dbReference>
<evidence type="ECO:0000313" key="16">
    <source>
        <dbReference type="Proteomes" id="UP000244173"/>
    </source>
</evidence>
<dbReference type="GO" id="GO:0008745">
    <property type="term" value="F:N-acetylmuramoyl-L-alanine amidase activity"/>
    <property type="evidence" value="ECO:0007669"/>
    <property type="project" value="UniProtKB-EC"/>
</dbReference>
<keyword evidence="8" id="KW-0378">Hydrolase</keyword>
<evidence type="ECO:0000256" key="9">
    <source>
        <dbReference type="ARBA" id="ARBA00022833"/>
    </source>
</evidence>
<keyword evidence="6" id="KW-0963">Cytoplasm</keyword>
<evidence type="ECO:0000256" key="2">
    <source>
        <dbReference type="ARBA" id="ARBA00001947"/>
    </source>
</evidence>
<dbReference type="GO" id="GO:0009253">
    <property type="term" value="P:peptidoglycan catabolic process"/>
    <property type="evidence" value="ECO:0007669"/>
    <property type="project" value="InterPro"/>
</dbReference>
<dbReference type="GO" id="GO:0046872">
    <property type="term" value="F:metal ion binding"/>
    <property type="evidence" value="ECO:0007669"/>
    <property type="project" value="UniProtKB-KW"/>
</dbReference>
<comment type="similarity">
    <text evidence="4">Belongs to the N-acetylmuramoyl-L-alanine amidase 2 family.</text>
</comment>
<evidence type="ECO:0000256" key="6">
    <source>
        <dbReference type="ARBA" id="ARBA00022490"/>
    </source>
</evidence>
<dbReference type="EC" id="3.5.1.28" evidence="5"/>
<dbReference type="RefSeq" id="WP_107889061.1">
    <property type="nucleotide sequence ID" value="NZ_CP028519.1"/>
</dbReference>
<proteinExistence type="inferred from homology"/>
<dbReference type="KEGG" id="maer:DAI18_07525"/>